<dbReference type="SUPFAM" id="SSF161098">
    <property type="entry name" value="MetI-like"/>
    <property type="match status" value="1"/>
</dbReference>
<feature type="transmembrane region" description="Helical" evidence="5">
    <location>
        <begin position="38"/>
        <end position="59"/>
    </location>
</feature>
<keyword evidence="2 5" id="KW-0812">Transmembrane</keyword>
<feature type="domain" description="ABC transmembrane type-1" evidence="6">
    <location>
        <begin position="106"/>
        <end position="298"/>
    </location>
</feature>
<evidence type="ECO:0000256" key="1">
    <source>
        <dbReference type="ARBA" id="ARBA00004651"/>
    </source>
</evidence>
<evidence type="ECO:0000256" key="3">
    <source>
        <dbReference type="ARBA" id="ARBA00022989"/>
    </source>
</evidence>
<keyword evidence="4 5" id="KW-0472">Membrane</keyword>
<feature type="transmembrane region" description="Helical" evidence="5">
    <location>
        <begin position="142"/>
        <end position="162"/>
    </location>
</feature>
<dbReference type="EMBL" id="JACHHY010000002">
    <property type="protein sequence ID" value="MBB5017245.1"/>
    <property type="molecule type" value="Genomic_DNA"/>
</dbReference>
<keyword evidence="5" id="KW-0813">Transport</keyword>
<dbReference type="PROSITE" id="PS50928">
    <property type="entry name" value="ABC_TM1"/>
    <property type="match status" value="1"/>
</dbReference>
<dbReference type="InterPro" id="IPR000515">
    <property type="entry name" value="MetI-like"/>
</dbReference>
<dbReference type="GO" id="GO:0005886">
    <property type="term" value="C:plasma membrane"/>
    <property type="evidence" value="ECO:0007669"/>
    <property type="project" value="UniProtKB-SubCell"/>
</dbReference>
<dbReference type="Gene3D" id="1.10.3720.10">
    <property type="entry name" value="MetI-like"/>
    <property type="match status" value="1"/>
</dbReference>
<protein>
    <submittedName>
        <fullName evidence="7">Glucose/mannose transport system permease protein</fullName>
    </submittedName>
</protein>
<feature type="transmembrane region" description="Helical" evidence="5">
    <location>
        <begin position="112"/>
        <end position="130"/>
    </location>
</feature>
<dbReference type="Proteomes" id="UP000575898">
    <property type="component" value="Unassembled WGS sequence"/>
</dbReference>
<feature type="transmembrane region" description="Helical" evidence="5">
    <location>
        <begin position="218"/>
        <end position="239"/>
    </location>
</feature>
<proteinExistence type="inferred from homology"/>
<feature type="transmembrane region" description="Helical" evidence="5">
    <location>
        <begin position="174"/>
        <end position="197"/>
    </location>
</feature>
<gene>
    <name evidence="7" type="ORF">HNQ59_000507</name>
</gene>
<accession>A0A840MI96</accession>
<evidence type="ECO:0000259" key="6">
    <source>
        <dbReference type="PROSITE" id="PS50928"/>
    </source>
</evidence>
<comment type="similarity">
    <text evidence="5">Belongs to the binding-protein-dependent transport system permease family.</text>
</comment>
<reference evidence="7 8" key="1">
    <citation type="submission" date="2020-08" db="EMBL/GenBank/DDBJ databases">
        <title>Genomic Encyclopedia of Type Strains, Phase IV (KMG-IV): sequencing the most valuable type-strain genomes for metagenomic binning, comparative biology and taxonomic classification.</title>
        <authorList>
            <person name="Goeker M."/>
        </authorList>
    </citation>
    <scope>NUCLEOTIDE SEQUENCE [LARGE SCALE GENOMIC DNA]</scope>
    <source>
        <strain evidence="7 8">DSM 27165</strain>
    </source>
</reference>
<evidence type="ECO:0000256" key="2">
    <source>
        <dbReference type="ARBA" id="ARBA00022692"/>
    </source>
</evidence>
<dbReference type="InterPro" id="IPR035906">
    <property type="entry name" value="MetI-like_sf"/>
</dbReference>
<feature type="transmembrane region" description="Helical" evidence="5">
    <location>
        <begin position="281"/>
        <end position="303"/>
    </location>
</feature>
<dbReference type="PANTHER" id="PTHR43879">
    <property type="entry name" value="ABC TRANSPORTER PERMEASE PROTEIN"/>
    <property type="match status" value="1"/>
</dbReference>
<evidence type="ECO:0000256" key="4">
    <source>
        <dbReference type="ARBA" id="ARBA00023136"/>
    </source>
</evidence>
<evidence type="ECO:0000313" key="7">
    <source>
        <dbReference type="EMBL" id="MBB5017245.1"/>
    </source>
</evidence>
<comment type="subcellular location">
    <subcellularLocation>
        <location evidence="1 5">Cell membrane</location>
        <topology evidence="1 5">Multi-pass membrane protein</topology>
    </subcellularLocation>
</comment>
<sequence length="313" mass="34084">MADTQNMTATATMPIAPSTTEGQSMSFITRWLPGPGRFILYAVLFTVAIYYLLPLYVMVTTSLKSMDEIREGNLLALPSAPGFAAWAKAWGEACTGVACDGLKGYFWNSVKMVVPSVILSTMLGAVNGYILSKWRFRGSEVIFAMMMFGVFLPLQVILLPMAQTLGWLGLAKSTTGLVFVHCVMGIASTTLFFRNYYVGIPDELIKAATLDGAGFWRIFFRIILPLSTPIIMVTTIWQFTQIWNDFLFGVVFSAGDSQPITVGLNNLANTSSSVKEYNVDMAAAIIAGLPTLFVYVVAGKYFVRGLTAGAVKG</sequence>
<evidence type="ECO:0000313" key="8">
    <source>
        <dbReference type="Proteomes" id="UP000575898"/>
    </source>
</evidence>
<dbReference type="GO" id="GO:0055085">
    <property type="term" value="P:transmembrane transport"/>
    <property type="evidence" value="ECO:0007669"/>
    <property type="project" value="InterPro"/>
</dbReference>
<dbReference type="PANTHER" id="PTHR43879:SF1">
    <property type="entry name" value="GLUCOSE IMPORT SYSTEM PERMEASE PROTEIN GLCU"/>
    <property type="match status" value="1"/>
</dbReference>
<comment type="caution">
    <text evidence="7">The sequence shown here is derived from an EMBL/GenBank/DDBJ whole genome shotgun (WGS) entry which is preliminary data.</text>
</comment>
<dbReference type="CDD" id="cd06261">
    <property type="entry name" value="TM_PBP2"/>
    <property type="match status" value="1"/>
</dbReference>
<evidence type="ECO:0000256" key="5">
    <source>
        <dbReference type="RuleBase" id="RU363032"/>
    </source>
</evidence>
<organism evidence="7 8">
    <name type="scientific">Chitinivorax tropicus</name>
    <dbReference type="NCBI Taxonomy" id="714531"/>
    <lineage>
        <taxon>Bacteria</taxon>
        <taxon>Pseudomonadati</taxon>
        <taxon>Pseudomonadota</taxon>
        <taxon>Betaproteobacteria</taxon>
        <taxon>Chitinivorax</taxon>
    </lineage>
</organism>
<keyword evidence="8" id="KW-1185">Reference proteome</keyword>
<dbReference type="AlphaFoldDB" id="A0A840MI96"/>
<keyword evidence="3 5" id="KW-1133">Transmembrane helix</keyword>
<dbReference type="Pfam" id="PF00528">
    <property type="entry name" value="BPD_transp_1"/>
    <property type="match status" value="1"/>
</dbReference>
<name>A0A840MI96_9PROT</name>